<dbReference type="EMBL" id="HG938353">
    <property type="protein sequence ID" value="CDN50033.1"/>
    <property type="molecule type" value="Genomic_DNA"/>
</dbReference>
<dbReference type="PANTHER" id="PTHR43297:SF14">
    <property type="entry name" value="ATPASE AAA-TYPE CORE DOMAIN-CONTAINING PROTEIN"/>
    <property type="match status" value="1"/>
</dbReference>
<dbReference type="KEGG" id="ngg:RG540_CH38770"/>
<dbReference type="Gene3D" id="3.40.50.300">
    <property type="entry name" value="P-loop containing nucleotide triphosphate hydrolases"/>
    <property type="match status" value="2"/>
</dbReference>
<evidence type="ECO:0000313" key="11">
    <source>
        <dbReference type="EMBL" id="CDN50033.1"/>
    </source>
</evidence>
<evidence type="ECO:0000256" key="6">
    <source>
        <dbReference type="ARBA" id="ARBA00022741"/>
    </source>
</evidence>
<keyword evidence="4" id="KW-1003">Cell membrane</keyword>
<dbReference type="GO" id="GO:0015833">
    <property type="term" value="P:peptide transport"/>
    <property type="evidence" value="ECO:0007669"/>
    <property type="project" value="InterPro"/>
</dbReference>
<dbReference type="GO" id="GO:0005524">
    <property type="term" value="F:ATP binding"/>
    <property type="evidence" value="ECO:0007669"/>
    <property type="project" value="UniProtKB-KW"/>
</dbReference>
<evidence type="ECO:0000256" key="5">
    <source>
        <dbReference type="ARBA" id="ARBA00022519"/>
    </source>
</evidence>
<dbReference type="CDD" id="cd03257">
    <property type="entry name" value="ABC_NikE_OppD_transporters"/>
    <property type="match status" value="2"/>
</dbReference>
<keyword evidence="5" id="KW-0997">Cell inner membrane</keyword>
<keyword evidence="7 11" id="KW-0067">ATP-binding</keyword>
<organism evidence="11 12">
    <name type="scientific">Neorhizobium galegae bv. orientalis str. HAMBI 540</name>
    <dbReference type="NCBI Taxonomy" id="1028800"/>
    <lineage>
        <taxon>Bacteria</taxon>
        <taxon>Pseudomonadati</taxon>
        <taxon>Pseudomonadota</taxon>
        <taxon>Alphaproteobacteria</taxon>
        <taxon>Hyphomicrobiales</taxon>
        <taxon>Rhizobiaceae</taxon>
        <taxon>Rhizobium/Agrobacterium group</taxon>
        <taxon>Neorhizobium</taxon>
    </lineage>
</organism>
<dbReference type="SUPFAM" id="SSF52540">
    <property type="entry name" value="P-loop containing nucleoside triphosphate hydrolases"/>
    <property type="match status" value="2"/>
</dbReference>
<feature type="domain" description="ABC transporter" evidence="10">
    <location>
        <begin position="351"/>
        <end position="601"/>
    </location>
</feature>
<dbReference type="FunFam" id="3.40.50.300:FF:000016">
    <property type="entry name" value="Oligopeptide ABC transporter ATP-binding component"/>
    <property type="match status" value="1"/>
</dbReference>
<comment type="similarity">
    <text evidence="2">Belongs to the ABC transporter superfamily.</text>
</comment>
<dbReference type="RefSeq" id="WP_038591217.1">
    <property type="nucleotide sequence ID" value="NZ_HG938353.1"/>
</dbReference>
<dbReference type="PROSITE" id="PS50893">
    <property type="entry name" value="ABC_TRANSPORTER_2"/>
    <property type="match status" value="2"/>
</dbReference>
<evidence type="ECO:0000256" key="9">
    <source>
        <dbReference type="ARBA" id="ARBA00023136"/>
    </source>
</evidence>
<reference evidence="12" key="1">
    <citation type="journal article" date="2014" name="BMC Genomics">
        <title>Genome sequencing of two Neorhizobium galegae strains reveals a noeT gene responsible for the unusual acetylation of the nodulation factors.</title>
        <authorList>
            <person name="Osterman J."/>
            <person name="Marsh J."/>
            <person name="Laine P.K."/>
            <person name="Zeng Z."/>
            <person name="Alatalo E."/>
            <person name="Sullivan J.T."/>
            <person name="Young J.P."/>
            <person name="Thomas-Oates J."/>
            <person name="Paulin L."/>
            <person name="Lindstrom K."/>
        </authorList>
    </citation>
    <scope>NUCLEOTIDE SEQUENCE [LARGE SCALE GENOMIC DNA]</scope>
    <source>
        <strain evidence="12">HAMBI 540</strain>
    </source>
</reference>
<dbReference type="GO" id="GO:0055085">
    <property type="term" value="P:transmembrane transport"/>
    <property type="evidence" value="ECO:0007669"/>
    <property type="project" value="UniProtKB-ARBA"/>
</dbReference>
<accession>A0A068SUZ9</accession>
<feature type="domain" description="ABC transporter" evidence="10">
    <location>
        <begin position="11"/>
        <end position="261"/>
    </location>
</feature>
<evidence type="ECO:0000256" key="4">
    <source>
        <dbReference type="ARBA" id="ARBA00022475"/>
    </source>
</evidence>
<dbReference type="InterPro" id="IPR003439">
    <property type="entry name" value="ABC_transporter-like_ATP-bd"/>
</dbReference>
<dbReference type="InterPro" id="IPR013563">
    <property type="entry name" value="Oligopep_ABC_C"/>
</dbReference>
<dbReference type="NCBIfam" id="NF008453">
    <property type="entry name" value="PRK11308.1"/>
    <property type="match status" value="2"/>
</dbReference>
<keyword evidence="6" id="KW-0547">Nucleotide-binding</keyword>
<dbReference type="eggNOG" id="COG4172">
    <property type="taxonomic scope" value="Bacteria"/>
</dbReference>
<proteinExistence type="inferred from homology"/>
<dbReference type="Proteomes" id="UP000028181">
    <property type="component" value="Chromosome I"/>
</dbReference>
<dbReference type="PATRIC" id="fig|1028800.3.peg.3939"/>
<dbReference type="PROSITE" id="PS00211">
    <property type="entry name" value="ABC_TRANSPORTER_1"/>
    <property type="match status" value="2"/>
</dbReference>
<dbReference type="OrthoDB" id="9802264at2"/>
<keyword evidence="8" id="KW-1278">Translocase</keyword>
<protein>
    <submittedName>
        <fullName evidence="11">Oligopeptide-transport ATP-binding protein ABC transporter OppD</fullName>
    </submittedName>
</protein>
<evidence type="ECO:0000256" key="1">
    <source>
        <dbReference type="ARBA" id="ARBA00004417"/>
    </source>
</evidence>
<dbReference type="NCBIfam" id="TIGR01727">
    <property type="entry name" value="oligo_HPY"/>
    <property type="match status" value="1"/>
</dbReference>
<dbReference type="Pfam" id="PF08352">
    <property type="entry name" value="oligo_HPY"/>
    <property type="match status" value="2"/>
</dbReference>
<evidence type="ECO:0000256" key="7">
    <source>
        <dbReference type="ARBA" id="ARBA00022840"/>
    </source>
</evidence>
<dbReference type="GeneID" id="24255408"/>
<dbReference type="InterPro" id="IPR027417">
    <property type="entry name" value="P-loop_NTPase"/>
</dbReference>
<dbReference type="InterPro" id="IPR003593">
    <property type="entry name" value="AAA+_ATPase"/>
</dbReference>
<dbReference type="InterPro" id="IPR017871">
    <property type="entry name" value="ABC_transporter-like_CS"/>
</dbReference>
<keyword evidence="12" id="KW-1185">Reference proteome</keyword>
<dbReference type="SMART" id="SM00382">
    <property type="entry name" value="AAA"/>
    <property type="match status" value="2"/>
</dbReference>
<sequence>MAILSAKNPILSAQNLCVESVGAKESFPVLTDLNFSLEPGKILGLVGESGAGKSMIGRTISQYLPKGFAVTKGTLAFDGEDLVSMLPERRRSLLGRDIAFIPQEPLSGLNPVLTVGQQIKEHLLRIGLAAGEHWRERALKEFESVHLPHGAALLEKYPHQLSGGMCQRILIAMAFASRPRLLIADEPTTALDVTIQARIVKLIAEMQKRDGTAVIFITHDLRLASQISDEIMVLYAGRPAERGPAKQLFSAPAHPYTRCLQLANPTITGPRRGLFILPERMPGLRVLKELKGCRFASRCPNAIEACTRAEPPLADIGPNHIAACIRTEKTPDIVPPPLSPGREIASTKIHLNGEKLTKAYTTAWSPFAKRSAFKAVNNVDFALGEGEFVGIVGESGSGKSSLARLVVGLDTPTGGKITLAGRDVTANGNADRAYRREYIQMVFQDPQSALNPRRRIGSIVTQANEASGLHNSTRERMDRAAELLKEIGLPPDAAMRFPSQLSGGQKQRVNIARALCTLPRILVADEIVSGLDVSVQAQLLDLLLKLRDEHGFSMLFISHDLSVVRYLCDRVMVMYRGEVVESGRTETVFADPQHAYTRSLLAAVPPDDVNAEWSPVLAEAGYQVE</sequence>
<evidence type="ECO:0000313" key="12">
    <source>
        <dbReference type="Proteomes" id="UP000028181"/>
    </source>
</evidence>
<dbReference type="GO" id="GO:0016887">
    <property type="term" value="F:ATP hydrolysis activity"/>
    <property type="evidence" value="ECO:0007669"/>
    <property type="project" value="InterPro"/>
</dbReference>
<evidence type="ECO:0000256" key="2">
    <source>
        <dbReference type="ARBA" id="ARBA00005417"/>
    </source>
</evidence>
<keyword evidence="9" id="KW-0472">Membrane</keyword>
<dbReference type="PANTHER" id="PTHR43297">
    <property type="entry name" value="OLIGOPEPTIDE TRANSPORT ATP-BINDING PROTEIN APPD"/>
    <property type="match status" value="1"/>
</dbReference>
<dbReference type="Pfam" id="PF00005">
    <property type="entry name" value="ABC_tran"/>
    <property type="match status" value="2"/>
</dbReference>
<dbReference type="InterPro" id="IPR050388">
    <property type="entry name" value="ABC_Ni/Peptide_Import"/>
</dbReference>
<dbReference type="GO" id="GO:0005886">
    <property type="term" value="C:plasma membrane"/>
    <property type="evidence" value="ECO:0007669"/>
    <property type="project" value="UniProtKB-SubCell"/>
</dbReference>
<evidence type="ECO:0000256" key="3">
    <source>
        <dbReference type="ARBA" id="ARBA00022448"/>
    </source>
</evidence>
<keyword evidence="3" id="KW-0813">Transport</keyword>
<dbReference type="NCBIfam" id="NF007739">
    <property type="entry name" value="PRK10419.1"/>
    <property type="match status" value="2"/>
</dbReference>
<comment type="subcellular location">
    <subcellularLocation>
        <location evidence="1">Cell inner membrane</location>
        <topology evidence="1">Peripheral membrane protein</topology>
    </subcellularLocation>
</comment>
<dbReference type="AlphaFoldDB" id="A0A068SUZ9"/>
<name>A0A068SUZ9_NEOGA</name>
<evidence type="ECO:0000256" key="8">
    <source>
        <dbReference type="ARBA" id="ARBA00022967"/>
    </source>
</evidence>
<gene>
    <name evidence="11" type="primary">oppD</name>
    <name evidence="11" type="ORF">RG540_CH38770</name>
</gene>
<evidence type="ECO:0000259" key="10">
    <source>
        <dbReference type="PROSITE" id="PS50893"/>
    </source>
</evidence>
<dbReference type="HOGENOM" id="CLU_000604_86_2_5"/>